<dbReference type="Pfam" id="PF06974">
    <property type="entry name" value="WS_DGAT_C"/>
    <property type="match status" value="1"/>
</dbReference>
<dbReference type="Gene3D" id="3.30.559.10">
    <property type="entry name" value="Chloramphenicol acetyltransferase-like domain"/>
    <property type="match status" value="1"/>
</dbReference>
<evidence type="ECO:0000256" key="2">
    <source>
        <dbReference type="ARBA" id="ARBA00005189"/>
    </source>
</evidence>
<evidence type="ECO:0000259" key="12">
    <source>
        <dbReference type="Pfam" id="PF06974"/>
    </source>
</evidence>
<evidence type="ECO:0000256" key="5">
    <source>
        <dbReference type="ARBA" id="ARBA00022516"/>
    </source>
</evidence>
<dbReference type="PANTHER" id="PTHR31650">
    <property type="entry name" value="O-ACYLTRANSFERASE (WSD1-LIKE) FAMILY PROTEIN"/>
    <property type="match status" value="1"/>
</dbReference>
<comment type="pathway">
    <text evidence="1">Glycerolipid metabolism; triacylglycerol biosynthesis.</text>
</comment>
<dbReference type="GO" id="GO:0051701">
    <property type="term" value="P:biological process involved in interaction with host"/>
    <property type="evidence" value="ECO:0007669"/>
    <property type="project" value="TreeGrafter"/>
</dbReference>
<dbReference type="EC" id="2.3.1.20" evidence="4"/>
<organism evidence="13">
    <name type="scientific">uncultured Acidimicrobiales bacterium</name>
    <dbReference type="NCBI Taxonomy" id="310071"/>
    <lineage>
        <taxon>Bacteria</taxon>
        <taxon>Bacillati</taxon>
        <taxon>Actinomycetota</taxon>
        <taxon>Acidimicrobiia</taxon>
        <taxon>Acidimicrobiales</taxon>
        <taxon>environmental samples</taxon>
    </lineage>
</organism>
<evidence type="ECO:0000256" key="9">
    <source>
        <dbReference type="ARBA" id="ARBA00023315"/>
    </source>
</evidence>
<reference evidence="13" key="1">
    <citation type="submission" date="2020-02" db="EMBL/GenBank/DDBJ databases">
        <authorList>
            <person name="Meier V. D."/>
        </authorList>
    </citation>
    <scope>NUCLEOTIDE SEQUENCE</scope>
    <source>
        <strain evidence="13">AVDCRST_MAG20</strain>
    </source>
</reference>
<keyword evidence="7" id="KW-0319">Glycerol metabolism</keyword>
<evidence type="ECO:0000256" key="10">
    <source>
        <dbReference type="ARBA" id="ARBA00048109"/>
    </source>
</evidence>
<dbReference type="GO" id="GO:0004144">
    <property type="term" value="F:diacylglycerol O-acyltransferase activity"/>
    <property type="evidence" value="ECO:0007669"/>
    <property type="project" value="UniProtKB-EC"/>
</dbReference>
<dbReference type="GO" id="GO:0019432">
    <property type="term" value="P:triglyceride biosynthetic process"/>
    <property type="evidence" value="ECO:0007669"/>
    <property type="project" value="UniProtKB-UniPathway"/>
</dbReference>
<evidence type="ECO:0000256" key="3">
    <source>
        <dbReference type="ARBA" id="ARBA00009587"/>
    </source>
</evidence>
<dbReference type="PANTHER" id="PTHR31650:SF1">
    <property type="entry name" value="WAX ESTER SYNTHASE_DIACYLGLYCEROL ACYLTRANSFERASE 4-RELATED"/>
    <property type="match status" value="1"/>
</dbReference>
<comment type="catalytic activity">
    <reaction evidence="10">
        <text>an acyl-CoA + a 1,2-diacyl-sn-glycerol = a triacyl-sn-glycerol + CoA</text>
        <dbReference type="Rhea" id="RHEA:10868"/>
        <dbReference type="ChEBI" id="CHEBI:17815"/>
        <dbReference type="ChEBI" id="CHEBI:57287"/>
        <dbReference type="ChEBI" id="CHEBI:58342"/>
        <dbReference type="ChEBI" id="CHEBI:64615"/>
        <dbReference type="EC" id="2.3.1.20"/>
    </reaction>
</comment>
<dbReference type="SUPFAM" id="SSF52777">
    <property type="entry name" value="CoA-dependent acyltransferases"/>
    <property type="match status" value="1"/>
</dbReference>
<dbReference type="GO" id="GO:0005886">
    <property type="term" value="C:plasma membrane"/>
    <property type="evidence" value="ECO:0007669"/>
    <property type="project" value="TreeGrafter"/>
</dbReference>
<dbReference type="AlphaFoldDB" id="A0A6J4HLY0"/>
<proteinExistence type="inferred from homology"/>
<comment type="pathway">
    <text evidence="2">Lipid metabolism.</text>
</comment>
<dbReference type="InterPro" id="IPR004255">
    <property type="entry name" value="O-acyltransferase_WSD1_N"/>
</dbReference>
<feature type="domain" description="O-acyltransferase WSD1 C-terminal" evidence="12">
    <location>
        <begin position="326"/>
        <end position="465"/>
    </location>
</feature>
<evidence type="ECO:0000256" key="4">
    <source>
        <dbReference type="ARBA" id="ARBA00013244"/>
    </source>
</evidence>
<sequence length="470" mass="50213">MAAPVSFEQRMSDQEALMWALELDPVLRSSFANVTFLDRPADPERFRARMRLAVDAIPRLRQRVGEGGPGLATPAWIDDPLFDLDFHVRTVAVPAPFDQRAVLDLAAVLSADPFDRGRPLWQFTLVEGLEGGRGAMIQKLHHSITDGEGGLRLSASFLDAERDAPEPLIPLPSVQATAPEARSISDVVRESVTAGMRLPLDLARQTMAGTVETLTHPTAAPGRAGEAVETARSVLRQLAVTEPARSPLWTERSLRRRIEVLTIPLEEAKSAAGRLGGTVNDWFVTGAVGAAGAYHRRCGSEVDELRMAMPVSTRAASSVERSSGTNSFAPTRLLVPTGIEDPVARFDAVQVALRANRAEKAVGNVGRLAGLLSVLPTPVLARVARQQVGTVDFTTSNVRGASFPVYIAGSRIEANHPLGPLAGTAFNLTTLSSAGNLDMGCLVDTGAVSDPGLLRSCLVDAYDDLRTAAR</sequence>
<dbReference type="GO" id="GO:0006071">
    <property type="term" value="P:glycerol metabolic process"/>
    <property type="evidence" value="ECO:0007669"/>
    <property type="project" value="UniProtKB-KW"/>
</dbReference>
<comment type="similarity">
    <text evidence="3">Belongs to the long-chain O-acyltransferase family.</text>
</comment>
<dbReference type="GO" id="GO:0001666">
    <property type="term" value="P:response to hypoxia"/>
    <property type="evidence" value="ECO:0007669"/>
    <property type="project" value="TreeGrafter"/>
</dbReference>
<dbReference type="InterPro" id="IPR045034">
    <property type="entry name" value="O-acyltransferase_WSD1-like"/>
</dbReference>
<feature type="domain" description="O-acyltransferase WSD1-like N-terminal" evidence="11">
    <location>
        <begin position="40"/>
        <end position="283"/>
    </location>
</feature>
<dbReference type="UniPathway" id="UPA00282"/>
<keyword evidence="6" id="KW-0808">Transferase</keyword>
<evidence type="ECO:0000256" key="6">
    <source>
        <dbReference type="ARBA" id="ARBA00022679"/>
    </source>
</evidence>
<gene>
    <name evidence="13" type="ORF">AVDCRST_MAG20-1052</name>
</gene>
<protein>
    <recommendedName>
        <fullName evidence="4">diacylglycerol O-acyltransferase</fullName>
        <ecNumber evidence="4">2.3.1.20</ecNumber>
    </recommendedName>
</protein>
<dbReference type="InterPro" id="IPR023213">
    <property type="entry name" value="CAT-like_dom_sf"/>
</dbReference>
<evidence type="ECO:0000256" key="7">
    <source>
        <dbReference type="ARBA" id="ARBA00022798"/>
    </source>
</evidence>
<dbReference type="GO" id="GO:0071731">
    <property type="term" value="P:response to nitric oxide"/>
    <property type="evidence" value="ECO:0007669"/>
    <property type="project" value="TreeGrafter"/>
</dbReference>
<keyword evidence="8" id="KW-0443">Lipid metabolism</keyword>
<evidence type="ECO:0000313" key="13">
    <source>
        <dbReference type="EMBL" id="CAA9228078.1"/>
    </source>
</evidence>
<evidence type="ECO:0000256" key="1">
    <source>
        <dbReference type="ARBA" id="ARBA00004771"/>
    </source>
</evidence>
<keyword evidence="5" id="KW-0444">Lipid biosynthesis</keyword>
<name>A0A6J4HLY0_9ACTN</name>
<dbReference type="InterPro" id="IPR009721">
    <property type="entry name" value="O-acyltransferase_WSD1_C"/>
</dbReference>
<evidence type="ECO:0000256" key="8">
    <source>
        <dbReference type="ARBA" id="ARBA00023098"/>
    </source>
</evidence>
<dbReference type="EMBL" id="CADCSY010000043">
    <property type="protein sequence ID" value="CAA9228078.1"/>
    <property type="molecule type" value="Genomic_DNA"/>
</dbReference>
<accession>A0A6J4HLY0</accession>
<dbReference type="Pfam" id="PF03007">
    <property type="entry name" value="WS_DGAT_cat"/>
    <property type="match status" value="1"/>
</dbReference>
<keyword evidence="9" id="KW-0012">Acyltransferase</keyword>
<evidence type="ECO:0000259" key="11">
    <source>
        <dbReference type="Pfam" id="PF03007"/>
    </source>
</evidence>